<feature type="region of interest" description="Disordered" evidence="1">
    <location>
        <begin position="62"/>
        <end position="94"/>
    </location>
</feature>
<feature type="compositionally biased region" description="Low complexity" evidence="1">
    <location>
        <begin position="116"/>
        <end position="148"/>
    </location>
</feature>
<evidence type="ECO:0000256" key="1">
    <source>
        <dbReference type="SAM" id="MobiDB-lite"/>
    </source>
</evidence>
<evidence type="ECO:0000313" key="3">
    <source>
        <dbReference type="Proteomes" id="UP000784294"/>
    </source>
</evidence>
<feature type="compositionally biased region" description="Polar residues" evidence="1">
    <location>
        <begin position="75"/>
        <end position="93"/>
    </location>
</feature>
<proteinExistence type="predicted"/>
<dbReference type="Proteomes" id="UP000784294">
    <property type="component" value="Unassembled WGS sequence"/>
</dbReference>
<accession>A0A448WEZ0</accession>
<gene>
    <name evidence="2" type="ORF">PXEA_LOCUS3510</name>
</gene>
<comment type="caution">
    <text evidence="2">The sequence shown here is derived from an EMBL/GenBank/DDBJ whole genome shotgun (WGS) entry which is preliminary data.</text>
</comment>
<dbReference type="AlphaFoldDB" id="A0A448WEZ0"/>
<protein>
    <submittedName>
        <fullName evidence="2">Uncharacterized protein</fullName>
    </submittedName>
</protein>
<evidence type="ECO:0000313" key="2">
    <source>
        <dbReference type="EMBL" id="VEL10070.1"/>
    </source>
</evidence>
<feature type="compositionally biased region" description="Low complexity" evidence="1">
    <location>
        <begin position="182"/>
        <end position="192"/>
    </location>
</feature>
<feature type="region of interest" description="Disordered" evidence="1">
    <location>
        <begin position="107"/>
        <end position="210"/>
    </location>
</feature>
<keyword evidence="3" id="KW-1185">Reference proteome</keyword>
<sequence length="210" mass="21917">MNEQYEFIHLALAAFREDWSTKLMDPRTLGLGALSGSCDSSTGNGNGSPTLSGATGVSIGPPIVGLWPPQRRRSSPSQVLGLSPEADQQTSAATPVIRQTVLSLTSILPPPPVPTPTSSTLPCSQPVSPSPSSSVAESPSVLPLSSPSRLTLERMSLPLGPEEADDACERVSAHAELTNATSPSLSLPSSSLVPFTRETTTTKMLKSENQ</sequence>
<organism evidence="2 3">
    <name type="scientific">Protopolystoma xenopodis</name>
    <dbReference type="NCBI Taxonomy" id="117903"/>
    <lineage>
        <taxon>Eukaryota</taxon>
        <taxon>Metazoa</taxon>
        <taxon>Spiralia</taxon>
        <taxon>Lophotrochozoa</taxon>
        <taxon>Platyhelminthes</taxon>
        <taxon>Monogenea</taxon>
        <taxon>Polyopisthocotylea</taxon>
        <taxon>Polystomatidea</taxon>
        <taxon>Polystomatidae</taxon>
        <taxon>Protopolystoma</taxon>
    </lineage>
</organism>
<reference evidence="2" key="1">
    <citation type="submission" date="2018-11" db="EMBL/GenBank/DDBJ databases">
        <authorList>
            <consortium name="Pathogen Informatics"/>
        </authorList>
    </citation>
    <scope>NUCLEOTIDE SEQUENCE</scope>
</reference>
<name>A0A448WEZ0_9PLAT</name>
<dbReference type="EMBL" id="CAAALY010007945">
    <property type="protein sequence ID" value="VEL10070.1"/>
    <property type="molecule type" value="Genomic_DNA"/>
</dbReference>